<dbReference type="RefSeq" id="XP_062780249.1">
    <property type="nucleotide sequence ID" value="XM_062924198.1"/>
</dbReference>
<keyword evidence="2" id="KW-1185">Reference proteome</keyword>
<dbReference type="EMBL" id="CP137309">
    <property type="protein sequence ID" value="WQF83025.1"/>
    <property type="molecule type" value="Genomic_DNA"/>
</dbReference>
<dbReference type="AlphaFoldDB" id="A0AAX4IJ00"/>
<reference evidence="2" key="1">
    <citation type="journal article" date="2023" name="bioRxiv">
        <title>Complete genome of the Medicago anthracnose fungus, Colletotrichum destructivum, reveals a mini-chromosome-like region within a core chromosome.</title>
        <authorList>
            <person name="Lapalu N."/>
            <person name="Simon A."/>
            <person name="Lu A."/>
            <person name="Plaumann P.-L."/>
            <person name="Amselem J."/>
            <person name="Pigne S."/>
            <person name="Auger A."/>
            <person name="Koch C."/>
            <person name="Dallery J.-F."/>
            <person name="O'Connell R.J."/>
        </authorList>
    </citation>
    <scope>NUCLEOTIDE SEQUENCE [LARGE SCALE GENOMIC DNA]</scope>
    <source>
        <strain evidence="2">CBS 520.97</strain>
    </source>
</reference>
<organism evidence="1 2">
    <name type="scientific">Colletotrichum destructivum</name>
    <dbReference type="NCBI Taxonomy" id="34406"/>
    <lineage>
        <taxon>Eukaryota</taxon>
        <taxon>Fungi</taxon>
        <taxon>Dikarya</taxon>
        <taxon>Ascomycota</taxon>
        <taxon>Pezizomycotina</taxon>
        <taxon>Sordariomycetes</taxon>
        <taxon>Hypocreomycetidae</taxon>
        <taxon>Glomerellales</taxon>
        <taxon>Glomerellaceae</taxon>
        <taxon>Colletotrichum</taxon>
        <taxon>Colletotrichum destructivum species complex</taxon>
    </lineage>
</organism>
<name>A0AAX4IJ00_9PEZI</name>
<sequence length="152" mass="17144">MCEVHRRSKNQYRTTRCEKVQQSIVLSFGGGRTHWRNRVYRLLPIIQTTRERQASNQLISQAMPICVYGRVWIENGAAFPVSDAILSLPGSGSEVCFGRIAFATFGWICPPPPPESAFAPLESVLMWQGNLGYAQLSACIFHDLVCQAWSYF</sequence>
<gene>
    <name evidence="1" type="ORF">CDEST_08039</name>
</gene>
<proteinExistence type="predicted"/>
<dbReference type="Proteomes" id="UP001322277">
    <property type="component" value="Chromosome 5"/>
</dbReference>
<accession>A0AAX4IJ00</accession>
<dbReference type="KEGG" id="cdet:87944542"/>
<protein>
    <submittedName>
        <fullName evidence="1">Uncharacterized protein</fullName>
    </submittedName>
</protein>
<evidence type="ECO:0000313" key="2">
    <source>
        <dbReference type="Proteomes" id="UP001322277"/>
    </source>
</evidence>
<dbReference type="GeneID" id="87944542"/>
<evidence type="ECO:0000313" key="1">
    <source>
        <dbReference type="EMBL" id="WQF83025.1"/>
    </source>
</evidence>